<feature type="compositionally biased region" description="Basic and acidic residues" evidence="1">
    <location>
        <begin position="366"/>
        <end position="380"/>
    </location>
</feature>
<keyword evidence="5" id="KW-1185">Reference proteome</keyword>
<dbReference type="EMBL" id="NMUH01004413">
    <property type="protein sequence ID" value="MQM09577.1"/>
    <property type="molecule type" value="Genomic_DNA"/>
</dbReference>
<protein>
    <submittedName>
        <fullName evidence="4">Uncharacterized protein</fullName>
    </submittedName>
</protein>
<gene>
    <name evidence="4" type="ORF">Taro_042452</name>
</gene>
<dbReference type="OrthoDB" id="1918502at2759"/>
<comment type="caution">
    <text evidence="4">The sequence shown here is derived from an EMBL/GenBank/DDBJ whole genome shotgun (WGS) entry which is preliminary data.</text>
</comment>
<feature type="region of interest" description="Disordered" evidence="1">
    <location>
        <begin position="570"/>
        <end position="616"/>
    </location>
</feature>
<name>A0A843WP08_COLES</name>
<feature type="region of interest" description="Disordered" evidence="1">
    <location>
        <begin position="99"/>
        <end position="256"/>
    </location>
</feature>
<evidence type="ECO:0000259" key="3">
    <source>
        <dbReference type="Pfam" id="PF21647"/>
    </source>
</evidence>
<feature type="region of interest" description="Disordered" evidence="1">
    <location>
        <begin position="282"/>
        <end position="311"/>
    </location>
</feature>
<evidence type="ECO:0000259" key="2">
    <source>
        <dbReference type="Pfam" id="PF06075"/>
    </source>
</evidence>
<feature type="domain" description="DUF6857" evidence="3">
    <location>
        <begin position="435"/>
        <end position="743"/>
    </location>
</feature>
<evidence type="ECO:0000256" key="1">
    <source>
        <dbReference type="SAM" id="MobiDB-lite"/>
    </source>
</evidence>
<dbReference type="Proteomes" id="UP000652761">
    <property type="component" value="Unassembled WGS sequence"/>
</dbReference>
<feature type="compositionally biased region" description="Basic and acidic residues" evidence="1">
    <location>
        <begin position="400"/>
        <end position="413"/>
    </location>
</feature>
<dbReference type="PANTHER" id="PTHR31928:SF3">
    <property type="entry name" value="EXPRESSED PROTEIN"/>
    <property type="match status" value="1"/>
</dbReference>
<dbReference type="PANTHER" id="PTHR31928">
    <property type="entry name" value="EXPRESSED PROTEIN"/>
    <property type="match status" value="1"/>
</dbReference>
<feature type="domain" description="DUF936" evidence="2">
    <location>
        <begin position="4"/>
        <end position="121"/>
    </location>
</feature>
<dbReference type="AlphaFoldDB" id="A0A843WP08"/>
<accession>A0A843WP08</accession>
<feature type="region of interest" description="Disordered" evidence="1">
    <location>
        <begin position="393"/>
        <end position="438"/>
    </location>
</feature>
<dbReference type="InterPro" id="IPR049172">
    <property type="entry name" value="DUF6857_pln"/>
</dbReference>
<feature type="region of interest" description="Disordered" evidence="1">
    <location>
        <begin position="350"/>
        <end position="380"/>
    </location>
</feature>
<dbReference type="InterPro" id="IPR048297">
    <property type="entry name" value="DUF936_dom_pln"/>
</dbReference>
<feature type="compositionally biased region" description="Low complexity" evidence="1">
    <location>
        <begin position="243"/>
        <end position="254"/>
    </location>
</feature>
<dbReference type="Pfam" id="PF21647">
    <property type="entry name" value="DUF6857"/>
    <property type="match status" value="1"/>
</dbReference>
<organism evidence="4 5">
    <name type="scientific">Colocasia esculenta</name>
    <name type="common">Wild taro</name>
    <name type="synonym">Arum esculentum</name>
    <dbReference type="NCBI Taxonomy" id="4460"/>
    <lineage>
        <taxon>Eukaryota</taxon>
        <taxon>Viridiplantae</taxon>
        <taxon>Streptophyta</taxon>
        <taxon>Embryophyta</taxon>
        <taxon>Tracheophyta</taxon>
        <taxon>Spermatophyta</taxon>
        <taxon>Magnoliopsida</taxon>
        <taxon>Liliopsida</taxon>
        <taxon>Araceae</taxon>
        <taxon>Aroideae</taxon>
        <taxon>Colocasieae</taxon>
        <taxon>Colocasia</taxon>
    </lineage>
</organism>
<evidence type="ECO:0000313" key="5">
    <source>
        <dbReference type="Proteomes" id="UP000652761"/>
    </source>
</evidence>
<dbReference type="InterPro" id="IPR010341">
    <property type="entry name" value="DUF936_pln"/>
</dbReference>
<sequence length="750" mass="79423">MASLTPGILLKLLQSMNTDTKVAGEHRSVVLQVVGIVPALAGPDLWPSHGFYIQLSDSANSTYVSLSDRDADAILCNRPQLGHFVHLDRLHFEGSSVPRASGVRPIPGRPQPVVGNPEPLVVQVSPSRDGFVIQPAPASSDHARGGPPPPPPLATQHPHLQPIAKNSDDKGVHSTRTVFAARENVAPTRVQEDAAAAAGTKRRFSSPAPVKTSARKSGAGAPERDPSPAGKVASRPSSPALGRAASRSSSPVPSKYEVPSLVAAKEENRKTAREPAIVVPSRYRQPSPVGGRKAASPMGRRNSMSPGRRLSGVLKLSPMAGDGGTKKKISAVAAGITKVSDALMGSVKASRKSWDDATSNVAAPTEQKEKSGSKSKLDKQAILRTQIAMSRRLSDVNVEQSKDEDAPINEKARANSNVESSPAKEKPSRVTPKITVHDRKWTDGSVPLDALTDNLVKLGKAALQRRSIASTAAAEALEEASTTESIVRSLSMFSDLCSGSKAGNLLPTIDRFLSIYQDVVKLTAVAESLAANRNSSALRDSICGERYRSILLWVEAALATDLEVVSLLNSGTGGGPSKPKSSEKLSNVLKAPEKPTPPSAEPLPRTSVSKKHSIGTPSKNAKVLLTASPVKSAAWSRGSGMGETLELAYGLRHEMQIWFLKFVEEAVVAGFRLMGGGHACDGGEVLRGDNARIAAVLSHLKRVNDWLDGVGQQPEEPIKGMIEQLKRKIYGFVIQHVGSAFDSSLSLSAS</sequence>
<dbReference type="Pfam" id="PF06075">
    <property type="entry name" value="DUF936"/>
    <property type="match status" value="1"/>
</dbReference>
<proteinExistence type="predicted"/>
<evidence type="ECO:0000313" key="4">
    <source>
        <dbReference type="EMBL" id="MQM09577.1"/>
    </source>
</evidence>
<reference evidence="4" key="1">
    <citation type="submission" date="2017-07" db="EMBL/GenBank/DDBJ databases">
        <title>Taro Niue Genome Assembly and Annotation.</title>
        <authorList>
            <person name="Atibalentja N."/>
            <person name="Keating K."/>
            <person name="Fields C.J."/>
        </authorList>
    </citation>
    <scope>NUCLEOTIDE SEQUENCE</scope>
    <source>
        <strain evidence="4">Niue_2</strain>
        <tissue evidence="4">Leaf</tissue>
    </source>
</reference>